<evidence type="ECO:0000256" key="3">
    <source>
        <dbReference type="ARBA" id="ARBA00022692"/>
    </source>
</evidence>
<feature type="chain" id="PRO_5034533967" description="Yos1-like protein" evidence="8">
    <location>
        <begin position="18"/>
        <end position="95"/>
    </location>
</feature>
<evidence type="ECO:0000256" key="6">
    <source>
        <dbReference type="ARBA" id="ARBA00023136"/>
    </source>
</evidence>
<dbReference type="GO" id="GO:0000139">
    <property type="term" value="C:Golgi membrane"/>
    <property type="evidence" value="ECO:0007669"/>
    <property type="project" value="TreeGrafter"/>
</dbReference>
<accession>A0A8H5GGD8</accession>
<dbReference type="PANTHER" id="PTHR15858:SF0">
    <property type="entry name" value="IMMEDIATE EARLY RESPONSE 3-INTERACTING PROTEIN 1"/>
    <property type="match status" value="1"/>
</dbReference>
<evidence type="ECO:0000256" key="8">
    <source>
        <dbReference type="SAM" id="SignalP"/>
    </source>
</evidence>
<proteinExistence type="inferred from homology"/>
<name>A0A8H5GGD8_9AGAR</name>
<keyword evidence="3" id="KW-0812">Transmembrane</keyword>
<organism evidence="9 10">
    <name type="scientific">Leucocoprinus leucothites</name>
    <dbReference type="NCBI Taxonomy" id="201217"/>
    <lineage>
        <taxon>Eukaryota</taxon>
        <taxon>Fungi</taxon>
        <taxon>Dikarya</taxon>
        <taxon>Basidiomycota</taxon>
        <taxon>Agaricomycotina</taxon>
        <taxon>Agaricomycetes</taxon>
        <taxon>Agaricomycetidae</taxon>
        <taxon>Agaricales</taxon>
        <taxon>Agaricineae</taxon>
        <taxon>Agaricaceae</taxon>
        <taxon>Leucocoprinus</taxon>
    </lineage>
</organism>
<dbReference type="EMBL" id="JAACJO010000001">
    <property type="protein sequence ID" value="KAF5364286.1"/>
    <property type="molecule type" value="Genomic_DNA"/>
</dbReference>
<evidence type="ECO:0000313" key="10">
    <source>
        <dbReference type="Proteomes" id="UP000559027"/>
    </source>
</evidence>
<evidence type="ECO:0008006" key="11">
    <source>
        <dbReference type="Google" id="ProtNLM"/>
    </source>
</evidence>
<dbReference type="Proteomes" id="UP000559027">
    <property type="component" value="Unassembled WGS sequence"/>
</dbReference>
<keyword evidence="6" id="KW-0472">Membrane</keyword>
<comment type="similarity">
    <text evidence="7">Belongs to the YOS1 family.</text>
</comment>
<dbReference type="GO" id="GO:0006888">
    <property type="term" value="P:endoplasmic reticulum to Golgi vesicle-mediated transport"/>
    <property type="evidence" value="ECO:0007669"/>
    <property type="project" value="TreeGrafter"/>
</dbReference>
<keyword evidence="2" id="KW-0813">Transport</keyword>
<evidence type="ECO:0000256" key="7">
    <source>
        <dbReference type="ARBA" id="ARBA00024203"/>
    </source>
</evidence>
<evidence type="ECO:0000256" key="2">
    <source>
        <dbReference type="ARBA" id="ARBA00022448"/>
    </source>
</evidence>
<feature type="signal peptide" evidence="8">
    <location>
        <begin position="1"/>
        <end position="17"/>
    </location>
</feature>
<dbReference type="PANTHER" id="PTHR15858">
    <property type="entry name" value="IMMEDIATE EARLY RESPONSE 3-INTERACTING PROTEIN 1"/>
    <property type="match status" value="1"/>
</dbReference>
<keyword evidence="8" id="KW-0732">Signal</keyword>
<evidence type="ECO:0000256" key="1">
    <source>
        <dbReference type="ARBA" id="ARBA00004370"/>
    </source>
</evidence>
<keyword evidence="4" id="KW-0653">Protein transport</keyword>
<evidence type="ECO:0000313" key="9">
    <source>
        <dbReference type="EMBL" id="KAF5364286.1"/>
    </source>
</evidence>
<dbReference type="GO" id="GO:0015031">
    <property type="term" value="P:protein transport"/>
    <property type="evidence" value="ECO:0007669"/>
    <property type="project" value="UniProtKB-KW"/>
</dbReference>
<gene>
    <name evidence="9" type="ORF">D9756_000633</name>
</gene>
<comment type="subcellular location">
    <subcellularLocation>
        <location evidence="1">Membrane</location>
    </subcellularLocation>
</comment>
<comment type="caution">
    <text evidence="9">The sequence shown here is derived from an EMBL/GenBank/DDBJ whole genome shotgun (WGS) entry which is preliminary data.</text>
</comment>
<dbReference type="OrthoDB" id="15356at2759"/>
<reference evidence="9 10" key="1">
    <citation type="journal article" date="2020" name="ISME J.">
        <title>Uncovering the hidden diversity of litter-decomposition mechanisms in mushroom-forming fungi.</title>
        <authorList>
            <person name="Floudas D."/>
            <person name="Bentzer J."/>
            <person name="Ahren D."/>
            <person name="Johansson T."/>
            <person name="Persson P."/>
            <person name="Tunlid A."/>
        </authorList>
    </citation>
    <scope>NUCLEOTIDE SEQUENCE [LARGE SCALE GENOMIC DNA]</scope>
    <source>
        <strain evidence="9 10">CBS 146.42</strain>
    </source>
</reference>
<protein>
    <recommendedName>
        <fullName evidence="11">Yos1-like protein</fullName>
    </recommendedName>
</protein>
<evidence type="ECO:0000256" key="5">
    <source>
        <dbReference type="ARBA" id="ARBA00022989"/>
    </source>
</evidence>
<dbReference type="GO" id="GO:0005789">
    <property type="term" value="C:endoplasmic reticulum membrane"/>
    <property type="evidence" value="ECO:0007669"/>
    <property type="project" value="TreeGrafter"/>
</dbReference>
<dbReference type="InterPro" id="IPR013880">
    <property type="entry name" value="Yos1"/>
</dbReference>
<dbReference type="AlphaFoldDB" id="A0A8H5GGD8"/>
<dbReference type="Pfam" id="PF08571">
    <property type="entry name" value="Yos1"/>
    <property type="match status" value="1"/>
</dbReference>
<sequence>MFGTMLQVSLLLVNAIAILNEERFLARIGWASPRGRQVQNPSVGYNQGYDQMGYGDQDVGVKARLVELIDAVRTLMRIPLIVANILVILYELLWG</sequence>
<evidence type="ECO:0000256" key="4">
    <source>
        <dbReference type="ARBA" id="ARBA00022927"/>
    </source>
</evidence>
<keyword evidence="10" id="KW-1185">Reference proteome</keyword>
<dbReference type="GO" id="GO:0030134">
    <property type="term" value="C:COPII-coated ER to Golgi transport vesicle"/>
    <property type="evidence" value="ECO:0007669"/>
    <property type="project" value="TreeGrafter"/>
</dbReference>
<keyword evidence="5" id="KW-1133">Transmembrane helix</keyword>